<keyword evidence="2" id="KW-0378">Hydrolase</keyword>
<proteinExistence type="predicted"/>
<protein>
    <submittedName>
        <fullName evidence="2">PP2C-family Ser/Thr phosphatase</fullName>
        <ecNumber evidence="2">3.1.3.16</ecNumber>
    </submittedName>
</protein>
<sequence>MRVKIDYYTDKGLVKDNNQDALIIKIAKSKYGRIGMFGVCDGMGGLSSGEIASSTVVRGLSIWFDNEFSDIDFLNITDDEIFTLINDQISLINEKIINYGIEKGEQLGTTLSLLIIVSNKYYICQVGDSRIYLIQDNIYQLTKDQTFVQREIDNGNLTKEEGSKHYKRNVLLQCIGVRKDIEPVYSIGEVKEFDKYLLASDGLYKSVDDLEFKNYIYNKEINESNSISRDMVNLSMARGERDNITSIIVEVS</sequence>
<accession>A0A6N3A8U4</accession>
<dbReference type="PANTHER" id="PTHR13832:SF827">
    <property type="entry name" value="PROTEIN PHOSPHATASE 1L"/>
    <property type="match status" value="1"/>
</dbReference>
<dbReference type="SUPFAM" id="SSF81606">
    <property type="entry name" value="PP2C-like"/>
    <property type="match status" value="1"/>
</dbReference>
<name>A0A6N3A8U4_9CLOT</name>
<dbReference type="InterPro" id="IPR036457">
    <property type="entry name" value="PPM-type-like_dom_sf"/>
</dbReference>
<dbReference type="Pfam" id="PF13672">
    <property type="entry name" value="PP2C_2"/>
    <property type="match status" value="1"/>
</dbReference>
<dbReference type="AlphaFoldDB" id="A0A6N3A8U4"/>
<dbReference type="PANTHER" id="PTHR13832">
    <property type="entry name" value="PROTEIN PHOSPHATASE 2C"/>
    <property type="match status" value="1"/>
</dbReference>
<dbReference type="RefSeq" id="WP_156625332.1">
    <property type="nucleotide sequence ID" value="NZ_CACRTO010000008.1"/>
</dbReference>
<feature type="domain" description="PPM-type phosphatase" evidence="1">
    <location>
        <begin position="4"/>
        <end position="251"/>
    </location>
</feature>
<dbReference type="EMBL" id="CACRTO010000008">
    <property type="protein sequence ID" value="VYT86296.1"/>
    <property type="molecule type" value="Genomic_DNA"/>
</dbReference>
<organism evidence="2">
    <name type="scientific">Clostridium tertium</name>
    <dbReference type="NCBI Taxonomy" id="1559"/>
    <lineage>
        <taxon>Bacteria</taxon>
        <taxon>Bacillati</taxon>
        <taxon>Bacillota</taxon>
        <taxon>Clostridia</taxon>
        <taxon>Eubacteriales</taxon>
        <taxon>Clostridiaceae</taxon>
        <taxon>Clostridium</taxon>
    </lineage>
</organism>
<dbReference type="Gene3D" id="3.60.40.10">
    <property type="entry name" value="PPM-type phosphatase domain"/>
    <property type="match status" value="1"/>
</dbReference>
<dbReference type="InterPro" id="IPR015655">
    <property type="entry name" value="PP2C"/>
</dbReference>
<dbReference type="InterPro" id="IPR001932">
    <property type="entry name" value="PPM-type_phosphatase-like_dom"/>
</dbReference>
<dbReference type="CDD" id="cd00143">
    <property type="entry name" value="PP2Cc"/>
    <property type="match status" value="1"/>
</dbReference>
<gene>
    <name evidence="2" type="primary">pstP</name>
    <name evidence="2" type="ORF">CTLFYP3_00862</name>
</gene>
<dbReference type="GO" id="GO:0004722">
    <property type="term" value="F:protein serine/threonine phosphatase activity"/>
    <property type="evidence" value="ECO:0007669"/>
    <property type="project" value="UniProtKB-EC"/>
</dbReference>
<evidence type="ECO:0000259" key="1">
    <source>
        <dbReference type="PROSITE" id="PS51746"/>
    </source>
</evidence>
<dbReference type="SMART" id="SM00332">
    <property type="entry name" value="PP2Cc"/>
    <property type="match status" value="1"/>
</dbReference>
<reference evidence="2" key="1">
    <citation type="submission" date="2019-11" db="EMBL/GenBank/DDBJ databases">
        <authorList>
            <person name="Feng L."/>
        </authorList>
    </citation>
    <scope>NUCLEOTIDE SEQUENCE</scope>
    <source>
        <strain evidence="2">CTertiumLFYP3</strain>
    </source>
</reference>
<dbReference type="PROSITE" id="PS51746">
    <property type="entry name" value="PPM_2"/>
    <property type="match status" value="1"/>
</dbReference>
<dbReference type="EC" id="3.1.3.16" evidence="2"/>
<evidence type="ECO:0000313" key="2">
    <source>
        <dbReference type="EMBL" id="VYT86296.1"/>
    </source>
</evidence>
<dbReference type="SMART" id="SM00331">
    <property type="entry name" value="PP2C_SIG"/>
    <property type="match status" value="1"/>
</dbReference>